<comment type="caution">
    <text evidence="4">The sequence shown here is derived from an EMBL/GenBank/DDBJ whole genome shotgun (WGS) entry which is preliminary data.</text>
</comment>
<dbReference type="Proteomes" id="UP000293852">
    <property type="component" value="Unassembled WGS sequence"/>
</dbReference>
<feature type="region of interest" description="Disordered" evidence="2">
    <location>
        <begin position="184"/>
        <end position="208"/>
    </location>
</feature>
<dbReference type="RefSeq" id="WP_242607953.1">
    <property type="nucleotide sequence ID" value="NZ_SGWX01000001.1"/>
</dbReference>
<evidence type="ECO:0000256" key="1">
    <source>
        <dbReference type="SAM" id="Coils"/>
    </source>
</evidence>
<name>A0A4Q7M2U6_9MICO</name>
<keyword evidence="5" id="KW-1185">Reference proteome</keyword>
<evidence type="ECO:0000313" key="4">
    <source>
        <dbReference type="EMBL" id="RZS62216.1"/>
    </source>
</evidence>
<dbReference type="InterPro" id="IPR005094">
    <property type="entry name" value="Endonuclease_MobA/VirD2"/>
</dbReference>
<dbReference type="Pfam" id="PF03432">
    <property type="entry name" value="Relaxase"/>
    <property type="match status" value="1"/>
</dbReference>
<accession>A0A4Q7M2U6</accession>
<gene>
    <name evidence="4" type="ORF">EV386_2537</name>
</gene>
<dbReference type="EMBL" id="SGWX01000001">
    <property type="protein sequence ID" value="RZS62216.1"/>
    <property type="molecule type" value="Genomic_DNA"/>
</dbReference>
<protein>
    <submittedName>
        <fullName evidence="4">Relaxase/mobilization nuclease-like protein</fullName>
    </submittedName>
</protein>
<feature type="compositionally biased region" description="Basic and acidic residues" evidence="2">
    <location>
        <begin position="186"/>
        <end position="199"/>
    </location>
</feature>
<keyword evidence="1" id="KW-0175">Coiled coil</keyword>
<sequence length="525" mass="56581">MPNVTRGTRMAGLLAYLVGPGRANEHTEPHLVAGDAPMLSWHDDNELDHDSAMAIAAYLDRPRTAYDVEVTGGHVWHCSLSLRAEEGLLPDEQWAAIASDFTTAMGFDDNDGTKAPCRWVAVRHGVSKAGNDHIHLVVNLVREDGTRASVHRDFVRAQRAARDLEQRYGLEELESVVAQRSTRGYKPAEREAHVRRSDAAGRGSASTLGPRERLALKVRAAATASLDEAEFVRRLRREGVLVRARYADHGTDVVTGFSVAQRPRRGERPIWYGGLSLARDLTLPRLRAAHGWPDTPSAADAAVAEWTAARRGRRVVAPGRETATPSAAEWQRRSADLGDVVDQLSAVDVADADKWATVARSTAGMLAAWSNATEAEPGDLAAAAEALSRAAQTHRPTPPMPKAGRVGIAGAAMVLAAAAHSGQGRVAQAVMIRQLIRLAEALTRAAAAQQQMRLAQQLADDTRARLARVHAGLPTPVDVVATRRLDFVGRNGTGWAAPQTSPIPRTLQPHRARPRASAVRAGAER</sequence>
<evidence type="ECO:0000256" key="2">
    <source>
        <dbReference type="SAM" id="MobiDB-lite"/>
    </source>
</evidence>
<feature type="domain" description="MobA/VirD2-like nuclease" evidence="3">
    <location>
        <begin position="71"/>
        <end position="170"/>
    </location>
</feature>
<feature type="coiled-coil region" evidence="1">
    <location>
        <begin position="438"/>
        <end position="465"/>
    </location>
</feature>
<reference evidence="4 5" key="1">
    <citation type="submission" date="2019-02" db="EMBL/GenBank/DDBJ databases">
        <title>Sequencing the genomes of 1000 actinobacteria strains.</title>
        <authorList>
            <person name="Klenk H.-P."/>
        </authorList>
    </citation>
    <scope>NUCLEOTIDE SEQUENCE [LARGE SCALE GENOMIC DNA]</scope>
    <source>
        <strain evidence="4 5">DSM 16932</strain>
    </source>
</reference>
<dbReference type="AlphaFoldDB" id="A0A4Q7M2U6"/>
<proteinExistence type="predicted"/>
<evidence type="ECO:0000313" key="5">
    <source>
        <dbReference type="Proteomes" id="UP000293852"/>
    </source>
</evidence>
<organism evidence="4 5">
    <name type="scientific">Xylanimonas ulmi</name>
    <dbReference type="NCBI Taxonomy" id="228973"/>
    <lineage>
        <taxon>Bacteria</taxon>
        <taxon>Bacillati</taxon>
        <taxon>Actinomycetota</taxon>
        <taxon>Actinomycetes</taxon>
        <taxon>Micrococcales</taxon>
        <taxon>Promicromonosporaceae</taxon>
        <taxon>Xylanimonas</taxon>
    </lineage>
</organism>
<feature type="region of interest" description="Disordered" evidence="2">
    <location>
        <begin position="496"/>
        <end position="525"/>
    </location>
</feature>
<evidence type="ECO:0000259" key="3">
    <source>
        <dbReference type="Pfam" id="PF03432"/>
    </source>
</evidence>